<keyword evidence="3" id="KW-0540">Nuclease</keyword>
<keyword evidence="3" id="KW-0378">Hydrolase</keyword>
<dbReference type="InterPro" id="IPR036397">
    <property type="entry name" value="RNaseH_sf"/>
</dbReference>
<feature type="compositionally biased region" description="Basic residues" evidence="1">
    <location>
        <begin position="202"/>
        <end position="212"/>
    </location>
</feature>
<evidence type="ECO:0000256" key="1">
    <source>
        <dbReference type="SAM" id="MobiDB-lite"/>
    </source>
</evidence>
<dbReference type="EMBL" id="VFPP01000001">
    <property type="protein sequence ID" value="TQM85436.1"/>
    <property type="molecule type" value="Genomic_DNA"/>
</dbReference>
<sequence length="328" mass="36047">MPGRGSNRAPVAGGGGLDDDSSVHAGRRSTSVGRSPRCAGTGGSSPRTRRRGPLRRTRVTRGRSSPVWDVRGEDGIAYAELDPDRRRTVHGAIDLATGALHHHISVKNVSVVFCYFLEQLLTAHPDAPVVAVVCDNGSIHHSGITRRWLAKHPRLMLIQGAKYSPQDNPVERVCRTQAVDRQHRTRHHGRPRPADPRLLPQPHRRTDTHHRRTLDLTLATRGVRTRPVIRCLGRDDVGPDHRWKWSGPTSFGSGVVTGPGDGSGRAQGKTTTLRSTSPARIEANARSTSVTPMRSVTKWSSGSRPWRCRSTSGPKSRDGRQSPYQLVR</sequence>
<feature type="compositionally biased region" description="Gly residues" evidence="1">
    <location>
        <begin position="255"/>
        <end position="265"/>
    </location>
</feature>
<keyword evidence="3" id="KW-0255">Endonuclease</keyword>
<gene>
    <name evidence="3" type="ORF">FHX81_7917</name>
</gene>
<proteinExistence type="predicted"/>
<feature type="domain" description="Tc1-like transposase DDE" evidence="2">
    <location>
        <begin position="63"/>
        <end position="175"/>
    </location>
</feature>
<dbReference type="Proteomes" id="UP000316628">
    <property type="component" value="Unassembled WGS sequence"/>
</dbReference>
<name>A0A543JRF9_9PSEU</name>
<organism evidence="3 4">
    <name type="scientific">Saccharothrix saharensis</name>
    <dbReference type="NCBI Taxonomy" id="571190"/>
    <lineage>
        <taxon>Bacteria</taxon>
        <taxon>Bacillati</taxon>
        <taxon>Actinomycetota</taxon>
        <taxon>Actinomycetes</taxon>
        <taxon>Pseudonocardiales</taxon>
        <taxon>Pseudonocardiaceae</taxon>
        <taxon>Saccharothrix</taxon>
    </lineage>
</organism>
<dbReference type="AlphaFoldDB" id="A0A543JRF9"/>
<dbReference type="SUPFAM" id="SSF53098">
    <property type="entry name" value="Ribonuclease H-like"/>
    <property type="match status" value="1"/>
</dbReference>
<feature type="compositionally biased region" description="Basic residues" evidence="1">
    <location>
        <begin position="47"/>
        <end position="61"/>
    </location>
</feature>
<evidence type="ECO:0000313" key="3">
    <source>
        <dbReference type="EMBL" id="TQM85436.1"/>
    </source>
</evidence>
<feature type="region of interest" description="Disordered" evidence="1">
    <location>
        <begin position="1"/>
        <end position="66"/>
    </location>
</feature>
<accession>A0A543JRF9</accession>
<feature type="compositionally biased region" description="Polar residues" evidence="1">
    <location>
        <begin position="268"/>
        <end position="278"/>
    </location>
</feature>
<evidence type="ECO:0000313" key="4">
    <source>
        <dbReference type="Proteomes" id="UP000316628"/>
    </source>
</evidence>
<dbReference type="InterPro" id="IPR012337">
    <property type="entry name" value="RNaseH-like_sf"/>
</dbReference>
<dbReference type="GO" id="GO:0003676">
    <property type="term" value="F:nucleic acid binding"/>
    <property type="evidence" value="ECO:0007669"/>
    <property type="project" value="InterPro"/>
</dbReference>
<evidence type="ECO:0000259" key="2">
    <source>
        <dbReference type="Pfam" id="PF13358"/>
    </source>
</evidence>
<dbReference type="Pfam" id="PF13358">
    <property type="entry name" value="DDE_3"/>
    <property type="match status" value="1"/>
</dbReference>
<dbReference type="GO" id="GO:0004519">
    <property type="term" value="F:endonuclease activity"/>
    <property type="evidence" value="ECO:0007669"/>
    <property type="project" value="UniProtKB-KW"/>
</dbReference>
<feature type="region of interest" description="Disordered" evidence="1">
    <location>
        <begin position="243"/>
        <end position="328"/>
    </location>
</feature>
<comment type="caution">
    <text evidence="3">The sequence shown here is derived from an EMBL/GenBank/DDBJ whole genome shotgun (WGS) entry which is preliminary data.</text>
</comment>
<reference evidence="3 4" key="1">
    <citation type="submission" date="2019-06" db="EMBL/GenBank/DDBJ databases">
        <title>Sequencing the genomes of 1000 actinobacteria strains.</title>
        <authorList>
            <person name="Klenk H.-P."/>
        </authorList>
    </citation>
    <scope>NUCLEOTIDE SEQUENCE [LARGE SCALE GENOMIC DNA]</scope>
    <source>
        <strain evidence="3 4">DSM 45456</strain>
    </source>
</reference>
<dbReference type="Gene3D" id="3.30.420.10">
    <property type="entry name" value="Ribonuclease H-like superfamily/Ribonuclease H"/>
    <property type="match status" value="1"/>
</dbReference>
<protein>
    <submittedName>
        <fullName evidence="3">DDE superfamily endonuclease</fullName>
    </submittedName>
</protein>
<feature type="region of interest" description="Disordered" evidence="1">
    <location>
        <begin position="179"/>
        <end position="212"/>
    </location>
</feature>
<feature type="compositionally biased region" description="Polar residues" evidence="1">
    <location>
        <begin position="285"/>
        <end position="314"/>
    </location>
</feature>
<keyword evidence="4" id="KW-1185">Reference proteome</keyword>
<dbReference type="InterPro" id="IPR038717">
    <property type="entry name" value="Tc1-like_DDE_dom"/>
</dbReference>